<keyword evidence="6" id="KW-1185">Reference proteome</keyword>
<dbReference type="InterPro" id="IPR016071">
    <property type="entry name" value="Staphylococal_nuclease_OB-fold"/>
</dbReference>
<dbReference type="SUPFAM" id="SSF50199">
    <property type="entry name" value="Staphylococcal nuclease"/>
    <property type="match status" value="1"/>
</dbReference>
<dbReference type="Proteomes" id="UP000215509">
    <property type="component" value="Unassembled WGS sequence"/>
</dbReference>
<dbReference type="EMBL" id="NMQW01000017">
    <property type="protein sequence ID" value="OXM86230.1"/>
    <property type="molecule type" value="Genomic_DNA"/>
</dbReference>
<dbReference type="PANTHER" id="PTHR12302">
    <property type="entry name" value="EBNA2 BINDING PROTEIN P100"/>
    <property type="match status" value="1"/>
</dbReference>
<keyword evidence="3" id="KW-0378">Hydrolase</keyword>
<dbReference type="GO" id="GO:0004519">
    <property type="term" value="F:endonuclease activity"/>
    <property type="evidence" value="ECO:0007669"/>
    <property type="project" value="UniProtKB-KW"/>
</dbReference>
<reference evidence="5 6" key="1">
    <citation type="submission" date="2017-07" db="EMBL/GenBank/DDBJ databases">
        <title>Genome sequencing and assembly of Paenibacillus rigui.</title>
        <authorList>
            <person name="Mayilraj S."/>
        </authorList>
    </citation>
    <scope>NUCLEOTIDE SEQUENCE [LARGE SCALE GENOMIC DNA]</scope>
    <source>
        <strain evidence="5 6">JCM 16352</strain>
    </source>
</reference>
<comment type="caution">
    <text evidence="5">The sequence shown here is derived from an EMBL/GenBank/DDBJ whole genome shotgun (WGS) entry which is preliminary data.</text>
</comment>
<evidence type="ECO:0000256" key="1">
    <source>
        <dbReference type="ARBA" id="ARBA00022722"/>
    </source>
</evidence>
<dbReference type="AlphaFoldDB" id="A0A229USA2"/>
<protein>
    <submittedName>
        <fullName evidence="5">Thermonuclease</fullName>
    </submittedName>
</protein>
<organism evidence="5 6">
    <name type="scientific">Paenibacillus rigui</name>
    <dbReference type="NCBI Taxonomy" id="554312"/>
    <lineage>
        <taxon>Bacteria</taxon>
        <taxon>Bacillati</taxon>
        <taxon>Bacillota</taxon>
        <taxon>Bacilli</taxon>
        <taxon>Bacillales</taxon>
        <taxon>Paenibacillaceae</taxon>
        <taxon>Paenibacillus</taxon>
    </lineage>
</organism>
<keyword evidence="1" id="KW-0540">Nuclease</keyword>
<feature type="domain" description="TNase-like" evidence="4">
    <location>
        <begin position="20"/>
        <end position="151"/>
    </location>
</feature>
<dbReference type="SMART" id="SM00318">
    <property type="entry name" value="SNc"/>
    <property type="match status" value="1"/>
</dbReference>
<gene>
    <name evidence="5" type="ORF">CF651_11625</name>
</gene>
<sequence length="160" mass="18484">MVLFSIVAGCKDSPASTKSGRETAKVERVVDGDTFEIKRDGKKEKVRLIGVDTPETKKPNTPVMFYGKEASDFTKKKLENKTVELEWDVEQKDQYGRLLAYVWIGDEMFNRTLVREGYARIATFPPNVKYVDQFKQDQEEARKGSKGLWKDYDKAFEKKK</sequence>
<dbReference type="Gene3D" id="2.40.50.90">
    <property type="match status" value="1"/>
</dbReference>
<keyword evidence="2" id="KW-0255">Endonuclease</keyword>
<dbReference type="Pfam" id="PF00565">
    <property type="entry name" value="SNase"/>
    <property type="match status" value="1"/>
</dbReference>
<accession>A0A229USA2</accession>
<name>A0A229USA2_9BACL</name>
<dbReference type="InterPro" id="IPR035437">
    <property type="entry name" value="SNase_OB-fold_sf"/>
</dbReference>
<evidence type="ECO:0000259" key="4">
    <source>
        <dbReference type="PROSITE" id="PS50830"/>
    </source>
</evidence>
<evidence type="ECO:0000313" key="5">
    <source>
        <dbReference type="EMBL" id="OXM86230.1"/>
    </source>
</evidence>
<evidence type="ECO:0000256" key="3">
    <source>
        <dbReference type="ARBA" id="ARBA00022801"/>
    </source>
</evidence>
<dbReference type="GO" id="GO:0016787">
    <property type="term" value="F:hydrolase activity"/>
    <property type="evidence" value="ECO:0007669"/>
    <property type="project" value="UniProtKB-KW"/>
</dbReference>
<dbReference type="OrthoDB" id="4376109at2"/>
<evidence type="ECO:0000256" key="2">
    <source>
        <dbReference type="ARBA" id="ARBA00022759"/>
    </source>
</evidence>
<dbReference type="CDD" id="cd00175">
    <property type="entry name" value="SNc"/>
    <property type="match status" value="1"/>
</dbReference>
<evidence type="ECO:0000313" key="6">
    <source>
        <dbReference type="Proteomes" id="UP000215509"/>
    </source>
</evidence>
<proteinExistence type="predicted"/>
<dbReference type="PROSITE" id="PS50830">
    <property type="entry name" value="TNASE_3"/>
    <property type="match status" value="1"/>
</dbReference>
<dbReference type="PANTHER" id="PTHR12302:SF3">
    <property type="entry name" value="SERINE_THREONINE-PROTEIN KINASE 31"/>
    <property type="match status" value="1"/>
</dbReference>